<gene>
    <name evidence="8" type="ORF">N0F65_012864</name>
</gene>
<dbReference type="PROSITE" id="PS50199">
    <property type="entry name" value="ZF_RANBP2_2"/>
    <property type="match status" value="1"/>
</dbReference>
<evidence type="ECO:0000256" key="5">
    <source>
        <dbReference type="SAM" id="MobiDB-lite"/>
    </source>
</evidence>
<keyword evidence="3" id="KW-0862">Zinc</keyword>
<feature type="domain" description="BRCT" evidence="6">
    <location>
        <begin position="561"/>
        <end position="621"/>
    </location>
</feature>
<evidence type="ECO:0008006" key="10">
    <source>
        <dbReference type="Google" id="ProtNLM"/>
    </source>
</evidence>
<feature type="region of interest" description="Disordered" evidence="5">
    <location>
        <begin position="241"/>
        <end position="299"/>
    </location>
</feature>
<feature type="domain" description="RanBP2-type" evidence="7">
    <location>
        <begin position="319"/>
        <end position="348"/>
    </location>
</feature>
<evidence type="ECO:0000256" key="2">
    <source>
        <dbReference type="ARBA" id="ARBA00022771"/>
    </source>
</evidence>
<evidence type="ECO:0000259" key="7">
    <source>
        <dbReference type="PROSITE" id="PS50199"/>
    </source>
</evidence>
<proteinExistence type="predicted"/>
<comment type="caution">
    <text evidence="8">The sequence shown here is derived from an EMBL/GenBank/DDBJ whole genome shotgun (WGS) entry which is preliminary data.</text>
</comment>
<dbReference type="InterPro" id="IPR022047">
    <property type="entry name" value="Microcephalin-like"/>
</dbReference>
<dbReference type="AlphaFoldDB" id="A0AAV2YI96"/>
<evidence type="ECO:0000313" key="8">
    <source>
        <dbReference type="EMBL" id="DAZ93656.1"/>
    </source>
</evidence>
<evidence type="ECO:0000256" key="1">
    <source>
        <dbReference type="ARBA" id="ARBA00022723"/>
    </source>
</evidence>
<evidence type="ECO:0000313" key="9">
    <source>
        <dbReference type="Proteomes" id="UP001146120"/>
    </source>
</evidence>
<feature type="region of interest" description="Disordered" evidence="5">
    <location>
        <begin position="717"/>
        <end position="744"/>
    </location>
</feature>
<dbReference type="InterPro" id="IPR001357">
    <property type="entry name" value="BRCT_dom"/>
</dbReference>
<dbReference type="Pfam" id="PF00533">
    <property type="entry name" value="BRCT"/>
    <property type="match status" value="1"/>
</dbReference>
<dbReference type="InterPro" id="IPR001876">
    <property type="entry name" value="Znf_RanBP2"/>
</dbReference>
<dbReference type="SUPFAM" id="SSF52113">
    <property type="entry name" value="BRCT domain"/>
    <property type="match status" value="3"/>
</dbReference>
<dbReference type="PANTHER" id="PTHR14625:SF3">
    <property type="entry name" value="MICROCEPHALIN"/>
    <property type="match status" value="1"/>
</dbReference>
<keyword evidence="9" id="KW-1185">Reference proteome</keyword>
<feature type="compositionally biased region" description="Low complexity" evidence="5">
    <location>
        <begin position="505"/>
        <end position="518"/>
    </location>
</feature>
<feature type="compositionally biased region" description="Polar residues" evidence="5">
    <location>
        <begin position="243"/>
        <end position="260"/>
    </location>
</feature>
<dbReference type="Gene3D" id="3.40.50.10190">
    <property type="entry name" value="BRCT domain"/>
    <property type="match status" value="3"/>
</dbReference>
<dbReference type="CDD" id="cd17751">
    <property type="entry name" value="BRCT_microcephalin_rpt3"/>
    <property type="match status" value="1"/>
</dbReference>
<accession>A0AAV2YI96</accession>
<feature type="compositionally biased region" description="Low complexity" evidence="5">
    <location>
        <begin position="425"/>
        <end position="443"/>
    </location>
</feature>
<dbReference type="GO" id="GO:0000278">
    <property type="term" value="P:mitotic cell cycle"/>
    <property type="evidence" value="ECO:0007669"/>
    <property type="project" value="TreeGrafter"/>
</dbReference>
<dbReference type="Proteomes" id="UP001146120">
    <property type="component" value="Unassembled WGS sequence"/>
</dbReference>
<feature type="region of interest" description="Disordered" evidence="5">
    <location>
        <begin position="1"/>
        <end position="20"/>
    </location>
</feature>
<dbReference type="EMBL" id="DAKRPA010000300">
    <property type="protein sequence ID" value="DAZ93656.1"/>
    <property type="molecule type" value="Genomic_DNA"/>
</dbReference>
<feature type="region of interest" description="Disordered" evidence="5">
    <location>
        <begin position="345"/>
        <end position="479"/>
    </location>
</feature>
<reference evidence="8" key="2">
    <citation type="journal article" date="2023" name="Microbiol Resour">
        <title>Decontamination and Annotation of the Draft Genome Sequence of the Oomycete Lagenidium giganteum ARSEF 373.</title>
        <authorList>
            <person name="Morgan W.R."/>
            <person name="Tartar A."/>
        </authorList>
    </citation>
    <scope>NUCLEOTIDE SEQUENCE</scope>
    <source>
        <strain evidence="8">ARSEF 373</strain>
    </source>
</reference>
<dbReference type="CDD" id="cd17716">
    <property type="entry name" value="BRCT_microcephalin_rpt1"/>
    <property type="match status" value="1"/>
</dbReference>
<feature type="region of interest" description="Disordered" evidence="5">
    <location>
        <begin position="126"/>
        <end position="168"/>
    </location>
</feature>
<feature type="compositionally biased region" description="Basic and acidic residues" evidence="5">
    <location>
        <begin position="392"/>
        <end position="404"/>
    </location>
</feature>
<organism evidence="8 9">
    <name type="scientific">Lagenidium giganteum</name>
    <dbReference type="NCBI Taxonomy" id="4803"/>
    <lineage>
        <taxon>Eukaryota</taxon>
        <taxon>Sar</taxon>
        <taxon>Stramenopiles</taxon>
        <taxon>Oomycota</taxon>
        <taxon>Peronosporomycetes</taxon>
        <taxon>Pythiales</taxon>
        <taxon>Pythiaceae</taxon>
    </lineage>
</organism>
<feature type="compositionally biased region" description="Basic and acidic residues" evidence="5">
    <location>
        <begin position="412"/>
        <end position="424"/>
    </location>
</feature>
<dbReference type="GO" id="GO:0008270">
    <property type="term" value="F:zinc ion binding"/>
    <property type="evidence" value="ECO:0007669"/>
    <property type="project" value="UniProtKB-KW"/>
</dbReference>
<dbReference type="CDD" id="cd17736">
    <property type="entry name" value="BRCT_microcephalin_rpt2"/>
    <property type="match status" value="1"/>
</dbReference>
<dbReference type="Pfam" id="PF16589">
    <property type="entry name" value="BRCT_2"/>
    <property type="match status" value="1"/>
</dbReference>
<keyword evidence="1" id="KW-0479">Metal-binding</keyword>
<protein>
    <recommendedName>
        <fullName evidence="10">RanBP2-type domain-containing protein</fullName>
    </recommendedName>
</protein>
<sequence length="744" mass="79862">MTTTTTTAKKSPKKSPSKAQSGALSSVCAMVDVRVGEDGQIDCSDVVAAKLQQLGATIVKRFTPKLTHLVLSDFSGAWKDKMAKWQEGQQQMRVTDLHIVSQLWVNACCTSKKHVDEKMFFPVSKPPVAGSKKKATATEMSDAGRTTPTRVSKREQSPSAKKRRALSMEPMASDAILKILGSSQKKEKPETKKAEADDVGVDVQKRLDLSSVDGDDEVPMTAKQKAAALRKRRKTIAVVPSSAELSATKTTPHLPTSKLASKSDADCVSESSSEVEVDASSNENPAVTPAASDNKKSVVVGKKVKEQVQPASTESKPLAPGAWDCEACGHSNAKLKRLCGQCKSKKPAAASVTQKPAATMKGTKKPAPKVVTKTTTKKEVKKATTKAPVAENDTRVKDAAEPKAPKAAAKKATIEKAAPKKKDSAPTPATTTRTRASKRQAAAVAEVREPSSSPPASKKQKTVPTKAKQPEKKAVSGKENKVAVENDLLVDEKLEAQASTKRTPSKAATVAKTASAAAKPPRKPRAVIGITGVDSETRGVIECAVHAIDANYAMQSGYRKARVVKSLDYAAAVTHLVVGKDTKRTIKVLFAIARGAWVVSEAWVFASLEKESWLDEAAFELPMFANKESRLNDEKRQIFKRMKFFVGSNVDPSREVLQSLIQCAGGEIVNQISVADMCICADGSLFRRAQRTGVRVVTPKWVFDSIASLKPQDEADYGLTESDCAPTSKSRKSIKRSSDLTVET</sequence>
<feature type="compositionally biased region" description="Low complexity" evidence="5">
    <location>
        <begin position="266"/>
        <end position="281"/>
    </location>
</feature>
<dbReference type="PANTHER" id="PTHR14625">
    <property type="entry name" value="MICROCEPHALIN"/>
    <property type="match status" value="1"/>
</dbReference>
<evidence type="ECO:0000256" key="4">
    <source>
        <dbReference type="PROSITE-ProRule" id="PRU00322"/>
    </source>
</evidence>
<keyword evidence="2 4" id="KW-0863">Zinc-finger</keyword>
<name>A0AAV2YI96_9STRA</name>
<dbReference type="InterPro" id="IPR036420">
    <property type="entry name" value="BRCT_dom_sf"/>
</dbReference>
<feature type="compositionally biased region" description="Basic and acidic residues" evidence="5">
    <location>
        <begin position="468"/>
        <end position="479"/>
    </location>
</feature>
<reference evidence="8" key="1">
    <citation type="submission" date="2022-11" db="EMBL/GenBank/DDBJ databases">
        <authorList>
            <person name="Morgan W.R."/>
            <person name="Tartar A."/>
        </authorList>
    </citation>
    <scope>NUCLEOTIDE SEQUENCE</scope>
    <source>
        <strain evidence="8">ARSEF 373</strain>
    </source>
</reference>
<feature type="region of interest" description="Disordered" evidence="5">
    <location>
        <begin position="497"/>
        <end position="518"/>
    </location>
</feature>
<feature type="domain" description="BRCT" evidence="6">
    <location>
        <begin position="51"/>
        <end position="122"/>
    </location>
</feature>
<dbReference type="SMART" id="SM00292">
    <property type="entry name" value="BRCT"/>
    <property type="match status" value="3"/>
</dbReference>
<dbReference type="PROSITE" id="PS50172">
    <property type="entry name" value="BRCT"/>
    <property type="match status" value="3"/>
</dbReference>
<evidence type="ECO:0000256" key="3">
    <source>
        <dbReference type="ARBA" id="ARBA00022833"/>
    </source>
</evidence>
<dbReference type="PROSITE" id="PS01358">
    <property type="entry name" value="ZF_RANBP2_1"/>
    <property type="match status" value="1"/>
</dbReference>
<feature type="domain" description="BRCT" evidence="6">
    <location>
        <begin position="634"/>
        <end position="719"/>
    </location>
</feature>
<evidence type="ECO:0000259" key="6">
    <source>
        <dbReference type="PROSITE" id="PS50172"/>
    </source>
</evidence>